<dbReference type="GO" id="GO:0009253">
    <property type="term" value="P:peptidoglycan catabolic process"/>
    <property type="evidence" value="ECO:0007669"/>
    <property type="project" value="TreeGrafter"/>
</dbReference>
<feature type="domain" description="Transglycosylase SLT" evidence="1">
    <location>
        <begin position="27"/>
        <end position="319"/>
    </location>
</feature>
<dbReference type="InterPro" id="IPR023346">
    <property type="entry name" value="Lysozyme-like_dom_sf"/>
</dbReference>
<gene>
    <name evidence="2" type="ORF">BEL05_04170</name>
</gene>
<comment type="caution">
    <text evidence="2">The sequence shown here is derived from an EMBL/GenBank/DDBJ whole genome shotgun (WGS) entry which is preliminary data.</text>
</comment>
<name>A0A1E5IQH6_SHECO</name>
<dbReference type="Proteomes" id="UP000095230">
    <property type="component" value="Unassembled WGS sequence"/>
</dbReference>
<dbReference type="AlphaFoldDB" id="A0A1E5IQH6"/>
<protein>
    <recommendedName>
        <fullName evidence="1">Transglycosylase SLT domain-containing protein</fullName>
    </recommendedName>
</protein>
<dbReference type="GO" id="GO:0008933">
    <property type="term" value="F:peptidoglycan lytic transglycosylase activity"/>
    <property type="evidence" value="ECO:0007669"/>
    <property type="project" value="TreeGrafter"/>
</dbReference>
<accession>A0A1E5IQH6</accession>
<evidence type="ECO:0000259" key="1">
    <source>
        <dbReference type="Pfam" id="PF13406"/>
    </source>
</evidence>
<dbReference type="PANTHER" id="PTHR30163:SF8">
    <property type="entry name" value="LYTIC MUREIN TRANSGLYCOSYLASE"/>
    <property type="match status" value="1"/>
</dbReference>
<organism evidence="2 3">
    <name type="scientific">Shewanella colwelliana</name>
    <name type="common">Alteromonas colwelliana</name>
    <dbReference type="NCBI Taxonomy" id="23"/>
    <lineage>
        <taxon>Bacteria</taxon>
        <taxon>Pseudomonadati</taxon>
        <taxon>Pseudomonadota</taxon>
        <taxon>Gammaproteobacteria</taxon>
        <taxon>Alteromonadales</taxon>
        <taxon>Shewanellaceae</taxon>
        <taxon>Shewanella</taxon>
    </lineage>
</organism>
<dbReference type="RefSeq" id="WP_069672085.1">
    <property type="nucleotide sequence ID" value="NZ_MCBT01000048.1"/>
</dbReference>
<reference evidence="2 3" key="1">
    <citation type="submission" date="2016-07" db="EMBL/GenBank/DDBJ databases">
        <title>Whole-genome of two Shewanella species isolated from a digestive organ of sea cucumber Apostichopus japonicus Selenka 1867.</title>
        <authorList>
            <person name="Hong H.-H."/>
            <person name="Choi H."/>
            <person name="Cheon S."/>
            <person name="Oh J.-S."/>
            <person name="Lee H.-G."/>
            <person name="Park C."/>
        </authorList>
    </citation>
    <scope>NUCLEOTIDE SEQUENCE [LARGE SCALE GENOMIC DNA]</scope>
    <source>
        <strain evidence="2 3">CSB03KR</strain>
    </source>
</reference>
<dbReference type="Pfam" id="PF13406">
    <property type="entry name" value="SLT_2"/>
    <property type="match status" value="1"/>
</dbReference>
<evidence type="ECO:0000313" key="2">
    <source>
        <dbReference type="EMBL" id="OEG72193.1"/>
    </source>
</evidence>
<evidence type="ECO:0000313" key="3">
    <source>
        <dbReference type="Proteomes" id="UP000095230"/>
    </source>
</evidence>
<dbReference type="OrthoDB" id="9772911at2"/>
<dbReference type="InterPro" id="IPR043426">
    <property type="entry name" value="MltB-like"/>
</dbReference>
<dbReference type="EMBL" id="MCBT01000048">
    <property type="protein sequence ID" value="OEG72193.1"/>
    <property type="molecule type" value="Genomic_DNA"/>
</dbReference>
<dbReference type="SUPFAM" id="SSF53955">
    <property type="entry name" value="Lysozyme-like"/>
    <property type="match status" value="1"/>
</dbReference>
<dbReference type="InterPro" id="IPR011970">
    <property type="entry name" value="MltB_2"/>
</dbReference>
<sequence length="327" mass="36343">MFLRIVILTSLIISTSLTTTQAQERQSFDDYLNELKAQALQEGVAQATIDQLFPQIKLFKKAVVNQDEASSPQTLEQYLPNAVSESLVANARQLYAGHKAQFDKLGKQYGVQPRFVIAFWGIVSQLGADVGDYPVLSVTASHAYRDDDAASNLSQFFEALALIESRGLKYHNLLSTWSGRMGFAHFTVSEFAKHAIDGNGDSAIDIWTNLDDAFASTATLLKKAGWNDQATWGRQVQVPADIDNNLIGIETKRTFAQWQESGVTRFDGSALPNVPGMQVSLIMPEGISSRKYLVYDNYRALLSYNPSDYFALSVTYLSERIKYPAIK</sequence>
<dbReference type="Gene3D" id="1.10.530.10">
    <property type="match status" value="1"/>
</dbReference>
<dbReference type="NCBIfam" id="TIGR02283">
    <property type="entry name" value="MltB_2"/>
    <property type="match status" value="1"/>
</dbReference>
<dbReference type="STRING" id="23.BEL05_04170"/>
<dbReference type="Gene3D" id="1.10.8.350">
    <property type="entry name" value="Bacterial muramidase"/>
    <property type="match status" value="1"/>
</dbReference>
<proteinExistence type="predicted"/>
<dbReference type="PANTHER" id="PTHR30163">
    <property type="entry name" value="MEMBRANE-BOUND LYTIC MUREIN TRANSGLYCOSYLASE B"/>
    <property type="match status" value="1"/>
</dbReference>
<dbReference type="InterPro" id="IPR031304">
    <property type="entry name" value="SLT_2"/>
</dbReference>